<dbReference type="InterPro" id="IPR001789">
    <property type="entry name" value="Sig_transdc_resp-reg_receiver"/>
</dbReference>
<reference evidence="2" key="1">
    <citation type="submission" date="2018-05" db="EMBL/GenBank/DDBJ databases">
        <authorList>
            <person name="Lanie J.A."/>
            <person name="Ng W.-L."/>
            <person name="Kazmierczak K.M."/>
            <person name="Andrzejewski T.M."/>
            <person name="Davidsen T.M."/>
            <person name="Wayne K.J."/>
            <person name="Tettelin H."/>
            <person name="Glass J.I."/>
            <person name="Rusch D."/>
            <person name="Podicherti R."/>
            <person name="Tsui H.-C.T."/>
            <person name="Winkler M.E."/>
        </authorList>
    </citation>
    <scope>NUCLEOTIDE SEQUENCE</scope>
</reference>
<dbReference type="InterPro" id="IPR011006">
    <property type="entry name" value="CheY-like_superfamily"/>
</dbReference>
<organism evidence="2">
    <name type="scientific">marine metagenome</name>
    <dbReference type="NCBI Taxonomy" id="408172"/>
    <lineage>
        <taxon>unclassified sequences</taxon>
        <taxon>metagenomes</taxon>
        <taxon>ecological metagenomes</taxon>
    </lineage>
</organism>
<name>A0A381XND0_9ZZZZ</name>
<evidence type="ECO:0000259" key="1">
    <source>
        <dbReference type="PROSITE" id="PS50110"/>
    </source>
</evidence>
<dbReference type="Gene3D" id="3.40.50.2300">
    <property type="match status" value="1"/>
</dbReference>
<dbReference type="PROSITE" id="PS50110">
    <property type="entry name" value="RESPONSE_REGULATORY"/>
    <property type="match status" value="1"/>
</dbReference>
<dbReference type="GO" id="GO:0000160">
    <property type="term" value="P:phosphorelay signal transduction system"/>
    <property type="evidence" value="ECO:0007669"/>
    <property type="project" value="InterPro"/>
</dbReference>
<dbReference type="SUPFAM" id="SSF52172">
    <property type="entry name" value="CheY-like"/>
    <property type="match status" value="1"/>
</dbReference>
<evidence type="ECO:0000313" key="2">
    <source>
        <dbReference type="EMBL" id="SVA65753.1"/>
    </source>
</evidence>
<accession>A0A381XND0</accession>
<protein>
    <recommendedName>
        <fullName evidence="1">Response regulatory domain-containing protein</fullName>
    </recommendedName>
</protein>
<feature type="domain" description="Response regulatory" evidence="1">
    <location>
        <begin position="39"/>
        <end position="176"/>
    </location>
</feature>
<proteinExistence type="predicted"/>
<dbReference type="EMBL" id="UINC01015648">
    <property type="protein sequence ID" value="SVA65753.1"/>
    <property type="molecule type" value="Genomic_DNA"/>
</dbReference>
<gene>
    <name evidence="2" type="ORF">METZ01_LOCUS118607</name>
</gene>
<sequence length="293" mass="32936">MVGSYRVGPSVPSLLWWMLHDVRQQPRTKLTTKSIGGKQTILVVDDEHMSDLMRSVFRRLQSEGFNPIAIVPEGPRVTGDDYETHTLFAIENESPVAVLLDVRFGEYDTDRFKGLSILKKIVERDSSMPVLMFTQYARGPYRDTAVTGSLSVGASVDFIDKLASPEEVVLRLRRLIGSAPKTIKIGTLFELEPENAVVYAVNNGRHQMIREIQGMKLAILNELASAMYRSEGEVVPFSRLERFSDGEDSRASLRVRIRELKVLLGKAVARDFGATELIINVRNRGYRLVPPTE</sequence>
<dbReference type="AlphaFoldDB" id="A0A381XND0"/>